<evidence type="ECO:0000313" key="2">
    <source>
        <dbReference type="EMBL" id="KAF4147523.1"/>
    </source>
</evidence>
<evidence type="ECO:0000256" key="1">
    <source>
        <dbReference type="SAM" id="Phobius"/>
    </source>
</evidence>
<proteinExistence type="predicted"/>
<dbReference type="AlphaFoldDB" id="A0A8S9V4T1"/>
<organism evidence="2 3">
    <name type="scientific">Phytophthora infestans</name>
    <name type="common">Potato late blight agent</name>
    <name type="synonym">Botrytis infestans</name>
    <dbReference type="NCBI Taxonomy" id="4787"/>
    <lineage>
        <taxon>Eukaryota</taxon>
        <taxon>Sar</taxon>
        <taxon>Stramenopiles</taxon>
        <taxon>Oomycota</taxon>
        <taxon>Peronosporomycetes</taxon>
        <taxon>Peronosporales</taxon>
        <taxon>Peronosporaceae</taxon>
        <taxon>Phytophthora</taxon>
    </lineage>
</organism>
<dbReference type="Proteomes" id="UP000704712">
    <property type="component" value="Unassembled WGS sequence"/>
</dbReference>
<keyword evidence="1" id="KW-1133">Transmembrane helix</keyword>
<protein>
    <submittedName>
        <fullName evidence="2">Uncharacterized protein</fullName>
    </submittedName>
</protein>
<feature type="transmembrane region" description="Helical" evidence="1">
    <location>
        <begin position="38"/>
        <end position="55"/>
    </location>
</feature>
<sequence>MDPPFKVFPISNVLEPVSVELDQRSIKSYETSNRVSDTLGVVVVVVVVLLVVVTADEVHYG</sequence>
<keyword evidence="1" id="KW-0812">Transmembrane</keyword>
<comment type="caution">
    <text evidence="2">The sequence shown here is derived from an EMBL/GenBank/DDBJ whole genome shotgun (WGS) entry which is preliminary data.</text>
</comment>
<gene>
    <name evidence="2" type="ORF">GN958_ATG03293</name>
</gene>
<keyword evidence="1" id="KW-0472">Membrane</keyword>
<reference evidence="2" key="1">
    <citation type="submission" date="2020-03" db="EMBL/GenBank/DDBJ databases">
        <title>Hybrid Assembly of Korean Phytophthora infestans isolates.</title>
        <authorList>
            <person name="Prokchorchik M."/>
            <person name="Lee Y."/>
            <person name="Seo J."/>
            <person name="Cho J.-H."/>
            <person name="Park Y.-E."/>
            <person name="Jang D.-C."/>
            <person name="Im J.-S."/>
            <person name="Choi J.-G."/>
            <person name="Park H.-J."/>
            <person name="Lee G.-B."/>
            <person name="Lee Y.-G."/>
            <person name="Hong S.-Y."/>
            <person name="Cho K."/>
            <person name="Sohn K.H."/>
        </authorList>
    </citation>
    <scope>NUCLEOTIDE SEQUENCE</scope>
    <source>
        <strain evidence="2">KR_2_A2</strain>
    </source>
</reference>
<name>A0A8S9V4T1_PHYIN</name>
<accession>A0A8S9V4T1</accession>
<evidence type="ECO:0000313" key="3">
    <source>
        <dbReference type="Proteomes" id="UP000704712"/>
    </source>
</evidence>
<dbReference type="EMBL" id="JAACNO010000455">
    <property type="protein sequence ID" value="KAF4147523.1"/>
    <property type="molecule type" value="Genomic_DNA"/>
</dbReference>